<organism evidence="1 2">
    <name type="scientific">Clonostachys rhizophaga</name>
    <dbReference type="NCBI Taxonomy" id="160324"/>
    <lineage>
        <taxon>Eukaryota</taxon>
        <taxon>Fungi</taxon>
        <taxon>Dikarya</taxon>
        <taxon>Ascomycota</taxon>
        <taxon>Pezizomycotina</taxon>
        <taxon>Sordariomycetes</taxon>
        <taxon>Hypocreomycetidae</taxon>
        <taxon>Hypocreales</taxon>
        <taxon>Bionectriaceae</taxon>
        <taxon>Clonostachys</taxon>
    </lineage>
</organism>
<reference evidence="1" key="1">
    <citation type="submission" date="2021-10" db="EMBL/GenBank/DDBJ databases">
        <authorList>
            <person name="Piombo E."/>
        </authorList>
    </citation>
    <scope>NUCLEOTIDE SEQUENCE</scope>
</reference>
<evidence type="ECO:0000313" key="1">
    <source>
        <dbReference type="EMBL" id="CAH0022805.1"/>
    </source>
</evidence>
<evidence type="ECO:0000313" key="2">
    <source>
        <dbReference type="Proteomes" id="UP000696573"/>
    </source>
</evidence>
<sequence length="79" mass="9080">MNSKRTSRRSSTISIQSSTTLSDSRFDQLLADSKFHTSGRQLFSPRRRLEPKKGSMTSLRSYATHSCIVTTRPRMRMNL</sequence>
<accession>A0A9N9VF02</accession>
<dbReference type="Proteomes" id="UP000696573">
    <property type="component" value="Unassembled WGS sequence"/>
</dbReference>
<name>A0A9N9VF02_9HYPO</name>
<comment type="caution">
    <text evidence="1">The sequence shown here is derived from an EMBL/GenBank/DDBJ whole genome shotgun (WGS) entry which is preliminary data.</text>
</comment>
<keyword evidence="2" id="KW-1185">Reference proteome</keyword>
<dbReference type="EMBL" id="CABFNQ020000687">
    <property type="protein sequence ID" value="CAH0022805.1"/>
    <property type="molecule type" value="Genomic_DNA"/>
</dbReference>
<protein>
    <submittedName>
        <fullName evidence="1">Uncharacterized protein</fullName>
    </submittedName>
</protein>
<gene>
    <name evidence="1" type="ORF">CRHIZ90672A_00015152</name>
</gene>
<proteinExistence type="predicted"/>
<dbReference type="AlphaFoldDB" id="A0A9N9VF02"/>